<dbReference type="Proteomes" id="UP000262477">
    <property type="component" value="Unassembled WGS sequence"/>
</dbReference>
<protein>
    <submittedName>
        <fullName evidence="1">Aminoglycoside phosphotransferase</fullName>
    </submittedName>
</protein>
<comment type="caution">
    <text evidence="1">The sequence shown here is derived from an EMBL/GenBank/DDBJ whole genome shotgun (WGS) entry which is preliminary data.</text>
</comment>
<dbReference type="SUPFAM" id="SSF56112">
    <property type="entry name" value="Protein kinase-like (PK-like)"/>
    <property type="match status" value="1"/>
</dbReference>
<dbReference type="EMBL" id="QUAC01000485">
    <property type="protein sequence ID" value="REK84434.1"/>
    <property type="molecule type" value="Genomic_DNA"/>
</dbReference>
<name>A0A371PPH3_STRIH</name>
<gene>
    <name evidence="1" type="ORF">DY245_43475</name>
</gene>
<keyword evidence="1" id="KW-0808">Transferase</keyword>
<accession>A0A371PPH3</accession>
<dbReference type="GO" id="GO:0016740">
    <property type="term" value="F:transferase activity"/>
    <property type="evidence" value="ECO:0007669"/>
    <property type="project" value="UniProtKB-KW"/>
</dbReference>
<evidence type="ECO:0000313" key="2">
    <source>
        <dbReference type="Proteomes" id="UP000262477"/>
    </source>
</evidence>
<proteinExistence type="predicted"/>
<sequence>MDAGLDWLARSGLGADARGEVSPVFGPGDGNLANYLWDGLRVQVVDFEDSGRSDRAFELAEITEHVGSWVEHPFDVSAFLEQFELSPTETARLRESRRLLALVWLFLLASEATEHPRNPPGTAERQADRVLELLA</sequence>
<dbReference type="InterPro" id="IPR011009">
    <property type="entry name" value="Kinase-like_dom_sf"/>
</dbReference>
<organism evidence="1 2">
    <name type="scientific">Streptomyces inhibens</name>
    <dbReference type="NCBI Taxonomy" id="2293571"/>
    <lineage>
        <taxon>Bacteria</taxon>
        <taxon>Bacillati</taxon>
        <taxon>Actinomycetota</taxon>
        <taxon>Actinomycetes</taxon>
        <taxon>Kitasatosporales</taxon>
        <taxon>Streptomycetaceae</taxon>
        <taxon>Streptomyces</taxon>
    </lineage>
</organism>
<keyword evidence="2" id="KW-1185">Reference proteome</keyword>
<dbReference type="AlphaFoldDB" id="A0A371PPH3"/>
<dbReference type="Gene3D" id="3.90.1200.10">
    <property type="match status" value="1"/>
</dbReference>
<evidence type="ECO:0000313" key="1">
    <source>
        <dbReference type="EMBL" id="REK84434.1"/>
    </source>
</evidence>
<dbReference type="OrthoDB" id="3383851at2"/>
<reference evidence="1 2" key="1">
    <citation type="submission" date="2018-08" db="EMBL/GenBank/DDBJ databases">
        <title>Streptomyces NEAU-D10 sp. nov., a novel Actinomycete isolated from soil.</title>
        <authorList>
            <person name="Jin L."/>
        </authorList>
    </citation>
    <scope>NUCLEOTIDE SEQUENCE [LARGE SCALE GENOMIC DNA]</scope>
    <source>
        <strain evidence="1 2">NEAU-D10</strain>
    </source>
</reference>